<dbReference type="InterPro" id="IPR039425">
    <property type="entry name" value="RNA_pol_sigma-70-like"/>
</dbReference>
<dbReference type="SUPFAM" id="SSF88946">
    <property type="entry name" value="Sigma2 domain of RNA polymerase sigma factors"/>
    <property type="match status" value="1"/>
</dbReference>
<dbReference type="NCBIfam" id="TIGR02937">
    <property type="entry name" value="sigma70-ECF"/>
    <property type="match status" value="1"/>
</dbReference>
<dbReference type="EMBL" id="AP014809">
    <property type="protein sequence ID" value="BAU92431.1"/>
    <property type="molecule type" value="Genomic_DNA"/>
</dbReference>
<dbReference type="InterPro" id="IPR013249">
    <property type="entry name" value="RNA_pol_sigma70_r4_t2"/>
</dbReference>
<dbReference type="InterPro" id="IPR014284">
    <property type="entry name" value="RNA_pol_sigma-70_dom"/>
</dbReference>
<dbReference type="InterPro" id="IPR013324">
    <property type="entry name" value="RNA_pol_sigma_r3/r4-like"/>
</dbReference>
<evidence type="ECO:0000313" key="6">
    <source>
        <dbReference type="EMBL" id="BAU92431.1"/>
    </source>
</evidence>
<accession>A0A160PJX9</accession>
<gene>
    <name evidence="6" type="ORF">MPPM_3826</name>
</gene>
<keyword evidence="3" id="KW-0731">Sigma factor</keyword>
<proteinExistence type="inferred from homology"/>
<dbReference type="SUPFAM" id="SSF88659">
    <property type="entry name" value="Sigma3 and sigma4 domains of RNA polymerase sigma factors"/>
    <property type="match status" value="1"/>
</dbReference>
<reference evidence="6 7" key="1">
    <citation type="journal article" date="2016" name="Genome Announc.">
        <title>Complete Genome Sequence of Methylobacterium populi P-1M, Isolated from Pink-Pigmented Household Biofilm.</title>
        <authorList>
            <person name="Morohoshi T."/>
            <person name="Ikeda T."/>
        </authorList>
    </citation>
    <scope>NUCLEOTIDE SEQUENCE [LARGE SCALE GENOMIC DNA]</scope>
    <source>
        <strain evidence="6 7">P-1M</strain>
    </source>
</reference>
<dbReference type="InterPro" id="IPR013325">
    <property type="entry name" value="RNA_pol_sigma_r2"/>
</dbReference>
<keyword evidence="2" id="KW-0805">Transcription regulation</keyword>
<dbReference type="Gene3D" id="1.10.1740.10">
    <property type="match status" value="1"/>
</dbReference>
<dbReference type="Proteomes" id="UP000218288">
    <property type="component" value="Chromosome"/>
</dbReference>
<dbReference type="InterPro" id="IPR036388">
    <property type="entry name" value="WH-like_DNA-bd_sf"/>
</dbReference>
<dbReference type="RefSeq" id="WP_096486379.1">
    <property type="nucleotide sequence ID" value="NZ_AP014809.1"/>
</dbReference>
<evidence type="ECO:0000256" key="2">
    <source>
        <dbReference type="ARBA" id="ARBA00023015"/>
    </source>
</evidence>
<keyword evidence="4" id="KW-0804">Transcription</keyword>
<dbReference type="AlphaFoldDB" id="A0A160PJX9"/>
<protein>
    <submittedName>
        <fullName evidence="6">RNA polymerase, sigma-24 subunit, ECF subfamily</fullName>
    </submittedName>
</protein>
<dbReference type="OrthoDB" id="9794372at2"/>
<dbReference type="Gene3D" id="1.10.10.10">
    <property type="entry name" value="Winged helix-like DNA-binding domain superfamily/Winged helix DNA-binding domain"/>
    <property type="match status" value="1"/>
</dbReference>
<evidence type="ECO:0000256" key="1">
    <source>
        <dbReference type="ARBA" id="ARBA00010641"/>
    </source>
</evidence>
<name>A0A160PJX9_9HYPH</name>
<feature type="domain" description="RNA polymerase sigma factor 70 region 4 type 2" evidence="5">
    <location>
        <begin position="112"/>
        <end position="162"/>
    </location>
</feature>
<dbReference type="PANTHER" id="PTHR43133">
    <property type="entry name" value="RNA POLYMERASE ECF-TYPE SIGMA FACTO"/>
    <property type="match status" value="1"/>
</dbReference>
<dbReference type="GO" id="GO:0016987">
    <property type="term" value="F:sigma factor activity"/>
    <property type="evidence" value="ECO:0007669"/>
    <property type="project" value="UniProtKB-KW"/>
</dbReference>
<evidence type="ECO:0000256" key="4">
    <source>
        <dbReference type="ARBA" id="ARBA00023163"/>
    </source>
</evidence>
<dbReference type="GO" id="GO:0003677">
    <property type="term" value="F:DNA binding"/>
    <property type="evidence" value="ECO:0007669"/>
    <property type="project" value="InterPro"/>
</dbReference>
<evidence type="ECO:0000256" key="3">
    <source>
        <dbReference type="ARBA" id="ARBA00023082"/>
    </source>
</evidence>
<dbReference type="PANTHER" id="PTHR43133:SF63">
    <property type="entry name" value="RNA POLYMERASE SIGMA FACTOR FECI-RELATED"/>
    <property type="match status" value="1"/>
</dbReference>
<organism evidence="6 7">
    <name type="scientific">Methylorubrum populi</name>
    <dbReference type="NCBI Taxonomy" id="223967"/>
    <lineage>
        <taxon>Bacteria</taxon>
        <taxon>Pseudomonadati</taxon>
        <taxon>Pseudomonadota</taxon>
        <taxon>Alphaproteobacteria</taxon>
        <taxon>Hyphomicrobiales</taxon>
        <taxon>Methylobacteriaceae</taxon>
        <taxon>Methylorubrum</taxon>
    </lineage>
</organism>
<evidence type="ECO:0000259" key="5">
    <source>
        <dbReference type="Pfam" id="PF08281"/>
    </source>
</evidence>
<comment type="similarity">
    <text evidence="1">Belongs to the sigma-70 factor family. ECF subfamily.</text>
</comment>
<dbReference type="Pfam" id="PF08281">
    <property type="entry name" value="Sigma70_r4_2"/>
    <property type="match status" value="1"/>
</dbReference>
<sequence length="171" mass="19276">MASVVVGRNSRLIETLFREHSSWLGSWLARQPWTVHAPEDIVSDVFVSLLTLPHVESVREPRAMMTTIAKRIIFEARRRKKLQNAYEDALLAVPEALDVSPEERLIIIQALQMIDAVLAKLSPRARTAFLMSQIDGRSNKDIAQELNVSLSAVSKYMTQGFAAVYLTRLES</sequence>
<evidence type="ECO:0000313" key="7">
    <source>
        <dbReference type="Proteomes" id="UP000218288"/>
    </source>
</evidence>
<dbReference type="GO" id="GO:0006352">
    <property type="term" value="P:DNA-templated transcription initiation"/>
    <property type="evidence" value="ECO:0007669"/>
    <property type="project" value="InterPro"/>
</dbReference>